<gene>
    <name evidence="1" type="ORF">BDN72DRAFT_547003</name>
</gene>
<keyword evidence="2" id="KW-1185">Reference proteome</keyword>
<evidence type="ECO:0000313" key="1">
    <source>
        <dbReference type="EMBL" id="TFK70300.1"/>
    </source>
</evidence>
<protein>
    <submittedName>
        <fullName evidence="1">DUF1748-domain-containing protein</fullName>
    </submittedName>
</protein>
<sequence>MVIGRLTHYALDVALLSTVLAGVRRTSGLTPDTTLISDSTTRSVAERFLGFGETVFDLIQGTAVNSAYFKRETK</sequence>
<name>A0ACD3AWW8_9AGAR</name>
<organism evidence="1 2">
    <name type="scientific">Pluteus cervinus</name>
    <dbReference type="NCBI Taxonomy" id="181527"/>
    <lineage>
        <taxon>Eukaryota</taxon>
        <taxon>Fungi</taxon>
        <taxon>Dikarya</taxon>
        <taxon>Basidiomycota</taxon>
        <taxon>Agaricomycotina</taxon>
        <taxon>Agaricomycetes</taxon>
        <taxon>Agaricomycetidae</taxon>
        <taxon>Agaricales</taxon>
        <taxon>Pluteineae</taxon>
        <taxon>Pluteaceae</taxon>
        <taxon>Pluteus</taxon>
    </lineage>
</organism>
<reference evidence="1 2" key="1">
    <citation type="journal article" date="2019" name="Nat. Ecol. Evol.">
        <title>Megaphylogeny resolves global patterns of mushroom evolution.</title>
        <authorList>
            <person name="Varga T."/>
            <person name="Krizsan K."/>
            <person name="Foldi C."/>
            <person name="Dima B."/>
            <person name="Sanchez-Garcia M."/>
            <person name="Sanchez-Ramirez S."/>
            <person name="Szollosi G.J."/>
            <person name="Szarkandi J.G."/>
            <person name="Papp V."/>
            <person name="Albert L."/>
            <person name="Andreopoulos W."/>
            <person name="Angelini C."/>
            <person name="Antonin V."/>
            <person name="Barry K.W."/>
            <person name="Bougher N.L."/>
            <person name="Buchanan P."/>
            <person name="Buyck B."/>
            <person name="Bense V."/>
            <person name="Catcheside P."/>
            <person name="Chovatia M."/>
            <person name="Cooper J."/>
            <person name="Damon W."/>
            <person name="Desjardin D."/>
            <person name="Finy P."/>
            <person name="Geml J."/>
            <person name="Haridas S."/>
            <person name="Hughes K."/>
            <person name="Justo A."/>
            <person name="Karasinski D."/>
            <person name="Kautmanova I."/>
            <person name="Kiss B."/>
            <person name="Kocsube S."/>
            <person name="Kotiranta H."/>
            <person name="LaButti K.M."/>
            <person name="Lechner B.E."/>
            <person name="Liimatainen K."/>
            <person name="Lipzen A."/>
            <person name="Lukacs Z."/>
            <person name="Mihaltcheva S."/>
            <person name="Morgado L.N."/>
            <person name="Niskanen T."/>
            <person name="Noordeloos M.E."/>
            <person name="Ohm R.A."/>
            <person name="Ortiz-Santana B."/>
            <person name="Ovrebo C."/>
            <person name="Racz N."/>
            <person name="Riley R."/>
            <person name="Savchenko A."/>
            <person name="Shiryaev A."/>
            <person name="Soop K."/>
            <person name="Spirin V."/>
            <person name="Szebenyi C."/>
            <person name="Tomsovsky M."/>
            <person name="Tulloss R.E."/>
            <person name="Uehling J."/>
            <person name="Grigoriev I.V."/>
            <person name="Vagvolgyi C."/>
            <person name="Papp T."/>
            <person name="Martin F.M."/>
            <person name="Miettinen O."/>
            <person name="Hibbett D.S."/>
            <person name="Nagy L.G."/>
        </authorList>
    </citation>
    <scope>NUCLEOTIDE SEQUENCE [LARGE SCALE GENOMIC DNA]</scope>
    <source>
        <strain evidence="1 2">NL-1719</strain>
    </source>
</reference>
<accession>A0ACD3AWW8</accession>
<proteinExistence type="predicted"/>
<dbReference type="Proteomes" id="UP000308600">
    <property type="component" value="Unassembled WGS sequence"/>
</dbReference>
<dbReference type="EMBL" id="ML208315">
    <property type="protein sequence ID" value="TFK70300.1"/>
    <property type="molecule type" value="Genomic_DNA"/>
</dbReference>
<evidence type="ECO:0000313" key="2">
    <source>
        <dbReference type="Proteomes" id="UP000308600"/>
    </source>
</evidence>